<protein>
    <recommendedName>
        <fullName evidence="12">Trichome birefringence-like N-terminal domain-containing protein</fullName>
    </recommendedName>
</protein>
<reference evidence="10 11" key="1">
    <citation type="submission" date="2024-01" db="EMBL/GenBank/DDBJ databases">
        <title>The complete chloroplast genome sequence of Lithospermum erythrorhizon: insights into the phylogenetic relationship among Boraginaceae species and the maternal lineages of purple gromwells.</title>
        <authorList>
            <person name="Okada T."/>
            <person name="Watanabe K."/>
        </authorList>
    </citation>
    <scope>NUCLEOTIDE SEQUENCE [LARGE SCALE GENOMIC DNA]</scope>
</reference>
<dbReference type="PANTHER" id="PTHR32285">
    <property type="entry name" value="PROTEIN TRICHOME BIREFRINGENCE-LIKE 9-RELATED"/>
    <property type="match status" value="1"/>
</dbReference>
<evidence type="ECO:0000259" key="9">
    <source>
        <dbReference type="Pfam" id="PF14416"/>
    </source>
</evidence>
<proteinExistence type="inferred from homology"/>
<evidence type="ECO:0000256" key="7">
    <source>
        <dbReference type="SAM" id="SignalP"/>
    </source>
</evidence>
<feature type="domain" description="Trichome birefringence-like N-terminal" evidence="9">
    <location>
        <begin position="48"/>
        <end position="101"/>
    </location>
</feature>
<keyword evidence="3" id="KW-0812">Transmembrane</keyword>
<keyword evidence="4" id="KW-0735">Signal-anchor</keyword>
<comment type="caution">
    <text evidence="10">The sequence shown here is derived from an EMBL/GenBank/DDBJ whole genome shotgun (WGS) entry which is preliminary data.</text>
</comment>
<keyword evidence="6" id="KW-0472">Membrane</keyword>
<sequence length="369" mass="41676">MSILRSHGLYILALVLCHILTFLPLHCSFPVKTHTLNNTPSGKLQSQEKCDLFQGSWVFDNSFPLYDALDCPFIDAGLNCLKNGRPDKDYLKYRWKPDGCDLIRFDGQDFLKRFSGKRIMFVGDSLSSNQWQSLACMLQAAAPSSNYILDSGKALTNLSFPEYGVSVMFLKNGFLVDLVFEEVGKVLKLDSISRSGLWNENDVLIFNSYHWWMHTGKSQTWDYFRVGDQLSKDMDHMEAFKIALTTWAKWVDSNIDPAKTRVFFQGISAVHYHGADWSEPSVRDCSGQTKPLQGSKYPGNRYPGEAIVKSVLTSMTKPVYLLDIALLTQLRKDGHPSNYALGPRDCSHWCVAGVPDACNQLLNTILVQM</sequence>
<keyword evidence="7" id="KW-0732">Signal</keyword>
<feature type="signal peptide" evidence="7">
    <location>
        <begin position="1"/>
        <end position="28"/>
    </location>
</feature>
<evidence type="ECO:0000256" key="5">
    <source>
        <dbReference type="ARBA" id="ARBA00022989"/>
    </source>
</evidence>
<gene>
    <name evidence="10" type="ORF">LIER_31717</name>
</gene>
<keyword evidence="5" id="KW-1133">Transmembrane helix</keyword>
<accession>A0AAV3RVE4</accession>
<dbReference type="PANTHER" id="PTHR32285:SF30">
    <property type="entry name" value="PROTEIN TRICHOME BIREFRINGENCE-LIKE 42"/>
    <property type="match status" value="1"/>
</dbReference>
<evidence type="ECO:0000313" key="10">
    <source>
        <dbReference type="EMBL" id="GAA0184429.1"/>
    </source>
</evidence>
<dbReference type="GO" id="GO:0016413">
    <property type="term" value="F:O-acetyltransferase activity"/>
    <property type="evidence" value="ECO:0007669"/>
    <property type="project" value="InterPro"/>
</dbReference>
<keyword evidence="11" id="KW-1185">Reference proteome</keyword>
<evidence type="ECO:0000256" key="4">
    <source>
        <dbReference type="ARBA" id="ARBA00022968"/>
    </source>
</evidence>
<evidence type="ECO:0000256" key="2">
    <source>
        <dbReference type="ARBA" id="ARBA00007727"/>
    </source>
</evidence>
<evidence type="ECO:0000256" key="3">
    <source>
        <dbReference type="ARBA" id="ARBA00022692"/>
    </source>
</evidence>
<evidence type="ECO:0000313" key="11">
    <source>
        <dbReference type="Proteomes" id="UP001454036"/>
    </source>
</evidence>
<evidence type="ECO:0000256" key="6">
    <source>
        <dbReference type="ARBA" id="ARBA00023136"/>
    </source>
</evidence>
<dbReference type="AlphaFoldDB" id="A0AAV3RVE4"/>
<evidence type="ECO:0000259" key="8">
    <source>
        <dbReference type="Pfam" id="PF13839"/>
    </source>
</evidence>
<evidence type="ECO:0000256" key="1">
    <source>
        <dbReference type="ARBA" id="ARBA00004167"/>
    </source>
</evidence>
<dbReference type="InterPro" id="IPR025846">
    <property type="entry name" value="TBL_N"/>
</dbReference>
<dbReference type="Pfam" id="PF13839">
    <property type="entry name" value="PC-Esterase"/>
    <property type="match status" value="1"/>
</dbReference>
<dbReference type="InterPro" id="IPR026057">
    <property type="entry name" value="TBL_C"/>
</dbReference>
<dbReference type="InterPro" id="IPR029962">
    <property type="entry name" value="TBL"/>
</dbReference>
<dbReference type="Proteomes" id="UP001454036">
    <property type="component" value="Unassembled WGS sequence"/>
</dbReference>
<evidence type="ECO:0008006" key="12">
    <source>
        <dbReference type="Google" id="ProtNLM"/>
    </source>
</evidence>
<dbReference type="Pfam" id="PF14416">
    <property type="entry name" value="PMR5N"/>
    <property type="match status" value="1"/>
</dbReference>
<comment type="subcellular location">
    <subcellularLocation>
        <location evidence="1">Membrane</location>
        <topology evidence="1">Single-pass membrane protein</topology>
    </subcellularLocation>
</comment>
<feature type="chain" id="PRO_5043483869" description="Trichome birefringence-like N-terminal domain-containing protein" evidence="7">
    <location>
        <begin position="29"/>
        <end position="369"/>
    </location>
</feature>
<organism evidence="10 11">
    <name type="scientific">Lithospermum erythrorhizon</name>
    <name type="common">Purple gromwell</name>
    <name type="synonym">Lithospermum officinale var. erythrorhizon</name>
    <dbReference type="NCBI Taxonomy" id="34254"/>
    <lineage>
        <taxon>Eukaryota</taxon>
        <taxon>Viridiplantae</taxon>
        <taxon>Streptophyta</taxon>
        <taxon>Embryophyta</taxon>
        <taxon>Tracheophyta</taxon>
        <taxon>Spermatophyta</taxon>
        <taxon>Magnoliopsida</taxon>
        <taxon>eudicotyledons</taxon>
        <taxon>Gunneridae</taxon>
        <taxon>Pentapetalae</taxon>
        <taxon>asterids</taxon>
        <taxon>lamiids</taxon>
        <taxon>Boraginales</taxon>
        <taxon>Boraginaceae</taxon>
        <taxon>Boraginoideae</taxon>
        <taxon>Lithospermeae</taxon>
        <taxon>Lithospermum</taxon>
    </lineage>
</organism>
<comment type="similarity">
    <text evidence="2">Belongs to the PC-esterase family. TBL subfamily.</text>
</comment>
<feature type="domain" description="Trichome birefringence-like C-terminal" evidence="8">
    <location>
        <begin position="103"/>
        <end position="363"/>
    </location>
</feature>
<dbReference type="EMBL" id="BAABME010011890">
    <property type="protein sequence ID" value="GAA0184429.1"/>
    <property type="molecule type" value="Genomic_DNA"/>
</dbReference>
<dbReference type="GO" id="GO:0005794">
    <property type="term" value="C:Golgi apparatus"/>
    <property type="evidence" value="ECO:0007669"/>
    <property type="project" value="TreeGrafter"/>
</dbReference>
<dbReference type="GO" id="GO:0016020">
    <property type="term" value="C:membrane"/>
    <property type="evidence" value="ECO:0007669"/>
    <property type="project" value="UniProtKB-SubCell"/>
</dbReference>
<name>A0AAV3RVE4_LITER</name>